<sequence>MQFLRQKPIPHLVFAAFAIAALLQWVSTPVALISGFLITQIFGNPFDNKLQAKYVKLLLQIAVVGLGFGMNLHNVLEVGKDGLGLTIFSISLTLVAGIIIGKALGLDRKITHLVSSGTSICGGSAIAAVAPVIKANPNQISVALGVVFLLNSIALIIFPPIGGWLNLTQDQFGLWSAIAIHDTSSVVGAAMEYGERALEVATTVKLSRALWIIPVSFLSMWMFKGGDSKAKVPRFIILFIVAILINTFLAIPSFIGDSIDFLSKSILVLTIFLVGAGIDVKMIRDAGSKPISLGVSLWLIISLSSLGIILFLT</sequence>
<protein>
    <submittedName>
        <fullName evidence="8">Sulfate exporter family transporter</fullName>
    </submittedName>
</protein>
<evidence type="ECO:0000313" key="8">
    <source>
        <dbReference type="EMBL" id="MDG4946331.1"/>
    </source>
</evidence>
<dbReference type="PANTHER" id="PTHR30106:SF1">
    <property type="entry name" value="UPF0324 MEMBRANE PROTEIN FN0533"/>
    <property type="match status" value="1"/>
</dbReference>
<keyword evidence="4 7" id="KW-0812">Transmembrane</keyword>
<comment type="similarity">
    <text evidence="2">Belongs to the UPF0324 family.</text>
</comment>
<evidence type="ECO:0000256" key="7">
    <source>
        <dbReference type="SAM" id="Phobius"/>
    </source>
</evidence>
<keyword evidence="3" id="KW-1003">Cell membrane</keyword>
<evidence type="ECO:0000313" key="9">
    <source>
        <dbReference type="Proteomes" id="UP001152599"/>
    </source>
</evidence>
<feature type="transmembrane region" description="Helical" evidence="7">
    <location>
        <begin position="12"/>
        <end position="37"/>
    </location>
</feature>
<feature type="transmembrane region" description="Helical" evidence="7">
    <location>
        <begin position="292"/>
        <end position="312"/>
    </location>
</feature>
<evidence type="ECO:0000256" key="1">
    <source>
        <dbReference type="ARBA" id="ARBA00004651"/>
    </source>
</evidence>
<evidence type="ECO:0000256" key="5">
    <source>
        <dbReference type="ARBA" id="ARBA00022989"/>
    </source>
</evidence>
<dbReference type="RefSeq" id="WP_304420752.1">
    <property type="nucleotide sequence ID" value="NZ_JANCMU010000004.1"/>
</dbReference>
<feature type="transmembrane region" description="Helical" evidence="7">
    <location>
        <begin position="235"/>
        <end position="255"/>
    </location>
</feature>
<dbReference type="Proteomes" id="UP001152599">
    <property type="component" value="Unassembled WGS sequence"/>
</dbReference>
<organism evidence="8 9">
    <name type="scientific">Profundicola chukchiensis</name>
    <dbReference type="NCBI Taxonomy" id="2961959"/>
    <lineage>
        <taxon>Bacteria</taxon>
        <taxon>Pseudomonadati</taxon>
        <taxon>Bacteroidota</taxon>
        <taxon>Flavobacteriia</taxon>
        <taxon>Flavobacteriales</taxon>
        <taxon>Weeksellaceae</taxon>
        <taxon>Profundicola</taxon>
    </lineage>
</organism>
<evidence type="ECO:0000256" key="3">
    <source>
        <dbReference type="ARBA" id="ARBA00022475"/>
    </source>
</evidence>
<evidence type="ECO:0000256" key="6">
    <source>
        <dbReference type="ARBA" id="ARBA00023136"/>
    </source>
</evidence>
<feature type="transmembrane region" description="Helical" evidence="7">
    <location>
        <begin position="110"/>
        <end position="133"/>
    </location>
</feature>
<reference evidence="8" key="1">
    <citation type="submission" date="2022-07" db="EMBL/GenBank/DDBJ databases">
        <title>Description and genome-wide analysis of Profundicola chukchiensis gen. nov., sp. nov., marine bacteria isolated from bottom sediments of the Chukchi Sea.</title>
        <authorList>
            <person name="Romanenko L."/>
            <person name="Otstavnykh N."/>
            <person name="Kurilenko V."/>
            <person name="Eremeev V."/>
            <person name="Velansky P."/>
            <person name="Mikhailov V."/>
            <person name="Isaeva M."/>
        </authorList>
    </citation>
    <scope>NUCLEOTIDE SEQUENCE</scope>
    <source>
        <strain evidence="8">KMM 9713</strain>
    </source>
</reference>
<feature type="transmembrane region" description="Helical" evidence="7">
    <location>
        <begin position="57"/>
        <end position="76"/>
    </location>
</feature>
<evidence type="ECO:0000256" key="4">
    <source>
        <dbReference type="ARBA" id="ARBA00022692"/>
    </source>
</evidence>
<feature type="transmembrane region" description="Helical" evidence="7">
    <location>
        <begin position="261"/>
        <end position="280"/>
    </location>
</feature>
<feature type="transmembrane region" description="Helical" evidence="7">
    <location>
        <begin position="83"/>
        <end position="104"/>
    </location>
</feature>
<evidence type="ECO:0000256" key="2">
    <source>
        <dbReference type="ARBA" id="ARBA00007977"/>
    </source>
</evidence>
<accession>A0A9X4N0T9</accession>
<comment type="subcellular location">
    <subcellularLocation>
        <location evidence="1">Cell membrane</location>
        <topology evidence="1">Multi-pass membrane protein</topology>
    </subcellularLocation>
</comment>
<feature type="transmembrane region" description="Helical" evidence="7">
    <location>
        <begin position="140"/>
        <end position="161"/>
    </location>
</feature>
<dbReference type="Pfam" id="PF03601">
    <property type="entry name" value="Cons_hypoth698"/>
    <property type="match status" value="1"/>
</dbReference>
<keyword evidence="9" id="KW-1185">Reference proteome</keyword>
<dbReference type="PANTHER" id="PTHR30106">
    <property type="entry name" value="INNER MEMBRANE PROTEIN YEIH-RELATED"/>
    <property type="match status" value="1"/>
</dbReference>
<keyword evidence="6 7" id="KW-0472">Membrane</keyword>
<proteinExistence type="inferred from homology"/>
<dbReference type="AlphaFoldDB" id="A0A9X4N0T9"/>
<keyword evidence="5 7" id="KW-1133">Transmembrane helix</keyword>
<dbReference type="EMBL" id="JANCMU010000004">
    <property type="protein sequence ID" value="MDG4946331.1"/>
    <property type="molecule type" value="Genomic_DNA"/>
</dbReference>
<dbReference type="GO" id="GO:0005886">
    <property type="term" value="C:plasma membrane"/>
    <property type="evidence" value="ECO:0007669"/>
    <property type="project" value="UniProtKB-SubCell"/>
</dbReference>
<name>A0A9X4N0T9_9FLAO</name>
<comment type="caution">
    <text evidence="8">The sequence shown here is derived from an EMBL/GenBank/DDBJ whole genome shotgun (WGS) entry which is preliminary data.</text>
</comment>
<dbReference type="InterPro" id="IPR018383">
    <property type="entry name" value="UPF0324_pro"/>
</dbReference>
<gene>
    <name evidence="8" type="ORF">NMK71_07890</name>
</gene>